<dbReference type="Gene3D" id="1.20.5.170">
    <property type="match status" value="1"/>
</dbReference>
<dbReference type="Proteomes" id="UP001140513">
    <property type="component" value="Unassembled WGS sequence"/>
</dbReference>
<proteinExistence type="predicted"/>
<protein>
    <submittedName>
        <fullName evidence="3">Tropomyosin-2</fullName>
    </submittedName>
</protein>
<comment type="caution">
    <text evidence="3">The sequence shown here is derived from an EMBL/GenBank/DDBJ whole genome shotgun (WGS) entry which is preliminary data.</text>
</comment>
<dbReference type="SUPFAM" id="SSF57997">
    <property type="entry name" value="Tropomyosin"/>
    <property type="match status" value="1"/>
</dbReference>
<keyword evidence="1 2" id="KW-0175">Coiled coil</keyword>
<sequence>MAPSGPAAPTSCTRWTTPAVPLYLLSLTCPVQRMNALRIEADESASKAEEYKAKLKTLETENTQKEQEITSLSHKNQVLEAEVEKLESSVKTYKDEATGGAAASSQVEAMQRKIQVLEEEAEESDRTIRELNEKLRQTDVKSGHFERKVQALEQARDQWETKYEEMAKKYADTKKDLDEFAAELGNI</sequence>
<reference evidence="3" key="1">
    <citation type="submission" date="2022-10" db="EMBL/GenBank/DDBJ databases">
        <title>Tapping the CABI collections for fungal endophytes: first genome assemblies for Collariella, Neodidymelliopsis, Ascochyta clinopodiicola, Didymella pomorum, Didymosphaeria variabile, Neocosmospora piperis and Neocucurbitaria cava.</title>
        <authorList>
            <person name="Hill R."/>
        </authorList>
    </citation>
    <scope>NUCLEOTIDE SEQUENCE</scope>
    <source>
        <strain evidence="3">IMI 356815</strain>
    </source>
</reference>
<dbReference type="AlphaFoldDB" id="A0A9W8X9X9"/>
<keyword evidence="4" id="KW-1185">Reference proteome</keyword>
<dbReference type="GeneID" id="80915694"/>
<dbReference type="EMBL" id="JAPEUX010000010">
    <property type="protein sequence ID" value="KAJ4344422.1"/>
    <property type="molecule type" value="Genomic_DNA"/>
</dbReference>
<dbReference type="FunFam" id="1.20.5.340:FF:000001">
    <property type="entry name" value="Tropomyosin alpha-1 chain isoform 2"/>
    <property type="match status" value="1"/>
</dbReference>
<dbReference type="FunFam" id="1.20.5.170:FF:000114">
    <property type="entry name" value="Tropomyosin"/>
    <property type="match status" value="1"/>
</dbReference>
<dbReference type="InterPro" id="IPR000533">
    <property type="entry name" value="Tropomyosin"/>
</dbReference>
<dbReference type="RefSeq" id="XP_056064874.1">
    <property type="nucleotide sequence ID" value="XM_056220887.1"/>
</dbReference>
<dbReference type="Pfam" id="PF00261">
    <property type="entry name" value="Tropomyosin"/>
    <property type="match status" value="1"/>
</dbReference>
<gene>
    <name evidence="3" type="primary">TPM2</name>
    <name evidence="3" type="ORF">N0V89_012164</name>
</gene>
<accession>A0A9W8X9X9</accession>
<feature type="coiled-coil region" evidence="2">
    <location>
        <begin position="34"/>
        <end position="183"/>
    </location>
</feature>
<dbReference type="Gene3D" id="1.20.5.340">
    <property type="match status" value="1"/>
</dbReference>
<name>A0A9W8X9X9_9PLEO</name>
<evidence type="ECO:0000256" key="1">
    <source>
        <dbReference type="ARBA" id="ARBA00023054"/>
    </source>
</evidence>
<evidence type="ECO:0000313" key="4">
    <source>
        <dbReference type="Proteomes" id="UP001140513"/>
    </source>
</evidence>
<evidence type="ECO:0000313" key="3">
    <source>
        <dbReference type="EMBL" id="KAJ4344422.1"/>
    </source>
</evidence>
<evidence type="ECO:0000256" key="2">
    <source>
        <dbReference type="SAM" id="Coils"/>
    </source>
</evidence>
<dbReference type="OrthoDB" id="128924at2759"/>
<organism evidence="3 4">
    <name type="scientific">Didymosphaeria variabile</name>
    <dbReference type="NCBI Taxonomy" id="1932322"/>
    <lineage>
        <taxon>Eukaryota</taxon>
        <taxon>Fungi</taxon>
        <taxon>Dikarya</taxon>
        <taxon>Ascomycota</taxon>
        <taxon>Pezizomycotina</taxon>
        <taxon>Dothideomycetes</taxon>
        <taxon>Pleosporomycetidae</taxon>
        <taxon>Pleosporales</taxon>
        <taxon>Massarineae</taxon>
        <taxon>Didymosphaeriaceae</taxon>
        <taxon>Didymosphaeria</taxon>
    </lineage>
</organism>
<dbReference type="PANTHER" id="PTHR19269">
    <property type="entry name" value="TROPOMYOSIN"/>
    <property type="match status" value="1"/>
</dbReference>